<keyword evidence="1 6" id="KW-0963">Cytoplasm</keyword>
<dbReference type="GO" id="GO:0006260">
    <property type="term" value="P:DNA replication"/>
    <property type="evidence" value="ECO:0007669"/>
    <property type="project" value="UniProtKB-KW"/>
</dbReference>
<keyword evidence="3 6" id="KW-0479">Metal-binding</keyword>
<feature type="binding site" evidence="6">
    <location>
        <position position="110"/>
    </location>
    <ligand>
        <name>Zn(2+)</name>
        <dbReference type="ChEBI" id="CHEBI:29105"/>
    </ligand>
</feature>
<dbReference type="Proteomes" id="UP000199200">
    <property type="component" value="Unassembled WGS sequence"/>
</dbReference>
<dbReference type="EMBL" id="FNZF01000009">
    <property type="protein sequence ID" value="SEJ85376.1"/>
    <property type="molecule type" value="Genomic_DNA"/>
</dbReference>
<organism evidence="8 9">
    <name type="scientific">Bhargavaea ginsengi</name>
    <dbReference type="NCBI Taxonomy" id="426757"/>
    <lineage>
        <taxon>Bacteria</taxon>
        <taxon>Bacillati</taxon>
        <taxon>Bacillota</taxon>
        <taxon>Bacilli</taxon>
        <taxon>Bacillales</taxon>
        <taxon>Caryophanaceae</taxon>
        <taxon>Bhargavaea</taxon>
    </lineage>
</organism>
<feature type="binding site" evidence="6">
    <location>
        <position position="94"/>
    </location>
    <ligand>
        <name>Zn(2+)</name>
        <dbReference type="ChEBI" id="CHEBI:29105"/>
    </ligand>
</feature>
<evidence type="ECO:0000256" key="6">
    <source>
        <dbReference type="HAMAP-Rule" id="MF_01159"/>
    </source>
</evidence>
<keyword evidence="4 6" id="KW-0862">Zinc</keyword>
<name>A0A1H7C7F4_9BACL</name>
<dbReference type="PIRSF" id="PIRSF021439">
    <property type="entry name" value="DUF972"/>
    <property type="match status" value="1"/>
</dbReference>
<comment type="cofactor">
    <cofactor evidence="6">
        <name>Zn(2+)</name>
        <dbReference type="ChEBI" id="CHEBI:29105"/>
    </cofactor>
    <text evidence="6">Binds 1 zinc ion per subunit.</text>
</comment>
<evidence type="ECO:0000256" key="1">
    <source>
        <dbReference type="ARBA" id="ARBA00022490"/>
    </source>
</evidence>
<dbReference type="HAMAP" id="MF_01159">
    <property type="entry name" value="YabA"/>
    <property type="match status" value="1"/>
</dbReference>
<evidence type="ECO:0000256" key="5">
    <source>
        <dbReference type="ARBA" id="ARBA00022880"/>
    </source>
</evidence>
<proteinExistence type="inferred from homology"/>
<protein>
    <recommendedName>
        <fullName evidence="6">Replication initiation control protein YabA</fullName>
    </recommendedName>
</protein>
<sequence length="119" mass="13850">MDRNFLDKVMEFGQHLESANRQYVELKESVAQMMEENHALQIENHHLRNRLEEIEKQLEVKGRKPGKKHQQNSADIGEGHDNLARLYNEGFHVCNVHFGSSRKGEDCLFCLSFLNKQNG</sequence>
<evidence type="ECO:0000256" key="2">
    <source>
        <dbReference type="ARBA" id="ARBA00022705"/>
    </source>
</evidence>
<gene>
    <name evidence="6" type="primary">yabA</name>
    <name evidence="8" type="ORF">SAMN04488127_3053</name>
</gene>
<feature type="binding site" evidence="6">
    <location>
        <position position="107"/>
    </location>
    <ligand>
        <name>Zn(2+)</name>
        <dbReference type="ChEBI" id="CHEBI:29105"/>
    </ligand>
</feature>
<comment type="subcellular location">
    <subcellularLocation>
        <location evidence="6">Cytoplasm</location>
        <location evidence="6">Nucleoid</location>
    </subcellularLocation>
    <text evidence="6">Localizes in tight foci, which correspond to the replisome at mid-cell throughout the cell cycle.</text>
</comment>
<dbReference type="AlphaFoldDB" id="A0A1H7C7F4"/>
<keyword evidence="5 6" id="KW-0236">DNA replication inhibitor</keyword>
<evidence type="ECO:0000256" key="4">
    <source>
        <dbReference type="ARBA" id="ARBA00022833"/>
    </source>
</evidence>
<evidence type="ECO:0000313" key="9">
    <source>
        <dbReference type="Proteomes" id="UP000199200"/>
    </source>
</evidence>
<accession>A0A1H7C7F4</accession>
<dbReference type="GO" id="GO:0043590">
    <property type="term" value="C:bacterial nucleoid"/>
    <property type="evidence" value="ECO:0007669"/>
    <property type="project" value="UniProtKB-UniRule"/>
</dbReference>
<feature type="region of interest" description="Disordered" evidence="7">
    <location>
        <begin position="60"/>
        <end position="79"/>
    </location>
</feature>
<evidence type="ECO:0000256" key="7">
    <source>
        <dbReference type="SAM" id="MobiDB-lite"/>
    </source>
</evidence>
<reference evidence="9" key="1">
    <citation type="submission" date="2016-10" db="EMBL/GenBank/DDBJ databases">
        <authorList>
            <person name="Varghese N."/>
            <person name="Submissions S."/>
        </authorList>
    </citation>
    <scope>NUCLEOTIDE SEQUENCE [LARGE SCALE GENOMIC DNA]</scope>
    <source>
        <strain evidence="9">CGMCC 1.6763</strain>
    </source>
</reference>
<dbReference type="GO" id="GO:0008156">
    <property type="term" value="P:negative regulation of DNA replication"/>
    <property type="evidence" value="ECO:0007669"/>
    <property type="project" value="UniProtKB-UniRule"/>
</dbReference>
<dbReference type="NCBIfam" id="NF009644">
    <property type="entry name" value="PRK13169.1-5"/>
    <property type="match status" value="1"/>
</dbReference>
<evidence type="ECO:0000256" key="3">
    <source>
        <dbReference type="ARBA" id="ARBA00022723"/>
    </source>
</evidence>
<dbReference type="STRING" id="426757.SAMN04488127_3053"/>
<comment type="similarity">
    <text evidence="6">Belongs to the YabA family.</text>
</comment>
<comment type="function">
    <text evidence="6">Involved in control of chromosome replication initiation. Inhibits the cooperative binding of DnaA to the oriC region, thus negatively regulating initiation of chromosome replication. Inhibits the ability of DnaA-ATP to form a helix on DNA; does not disassemble preformed DnaA-DNA helices. Decreases the residence time of DnaA on the chromosome at its binding sites (oriC, replication forks and promoter-binding sites). Tethers DnaA to the replication machinery via the DNA polymerase beta sliding clamp subunit (dnaN). Associates with oriC and other DnaA targets on the chromosome in a DnaA-dependent manner.</text>
</comment>
<evidence type="ECO:0000313" key="8">
    <source>
        <dbReference type="EMBL" id="SEJ85376.1"/>
    </source>
</evidence>
<keyword evidence="2 6" id="KW-0235">DNA replication</keyword>
<comment type="subunit">
    <text evidence="6">Homotetramer. Interacts with both DnaA and DnaN, acting as a bridge between these two proteins.</text>
</comment>
<keyword evidence="9" id="KW-1185">Reference proteome</keyword>
<dbReference type="InterPro" id="IPR010377">
    <property type="entry name" value="YabA"/>
</dbReference>
<dbReference type="Pfam" id="PF06156">
    <property type="entry name" value="YabA"/>
    <property type="match status" value="1"/>
</dbReference>
<dbReference type="GO" id="GO:0008270">
    <property type="term" value="F:zinc ion binding"/>
    <property type="evidence" value="ECO:0007669"/>
    <property type="project" value="UniProtKB-UniRule"/>
</dbReference>
<feature type="binding site" evidence="6">
    <location>
        <position position="92"/>
    </location>
    <ligand>
        <name>Zn(2+)</name>
        <dbReference type="ChEBI" id="CHEBI:29105"/>
    </ligand>
</feature>